<accession>A0ABW8C6Q3</accession>
<protein>
    <submittedName>
        <fullName evidence="2">Uncharacterized protein</fullName>
    </submittedName>
</protein>
<keyword evidence="3" id="KW-1185">Reference proteome</keyword>
<evidence type="ECO:0000256" key="1">
    <source>
        <dbReference type="SAM" id="MobiDB-lite"/>
    </source>
</evidence>
<name>A0ABW8C6Q3_9ACTN</name>
<comment type="caution">
    <text evidence="2">The sequence shown here is derived from an EMBL/GenBank/DDBJ whole genome shotgun (WGS) entry which is preliminary data.</text>
</comment>
<organism evidence="2 3">
    <name type="scientific">Streptomyces fildesensis</name>
    <dbReference type="NCBI Taxonomy" id="375757"/>
    <lineage>
        <taxon>Bacteria</taxon>
        <taxon>Bacillati</taxon>
        <taxon>Actinomycetota</taxon>
        <taxon>Actinomycetes</taxon>
        <taxon>Kitasatosporales</taxon>
        <taxon>Streptomycetaceae</taxon>
        <taxon>Streptomyces</taxon>
    </lineage>
</organism>
<sequence length="333" mass="35875">MAHTRNGKRNRNTGRTGGRSRDRSGGRPPERSADRAQDRSRGVVPRRVSQRRALRREAPVIVALLAGERDFSTMRRYRGFPCEDHPQYLRQTDGLLRALLSQGLFVTVTLFDPGEYAEYCADTGQDPDTPGTRARYTADITAGGPGVPYSGQPVRQLLAQLGHEADRQLAWDRATEVLTAAESRTDGGRERASSAFARASRALTGLIETAGTGIHHVVCSVPLDGTPLLAVLTAERAESGRIHFAEADALVFCTVLAAAAVSDSPGGIVVRSTGADGRDEVRGWSLRDGWPQPLTEAEVFNAYCTDAETGEPVPPEPGVTYRPGLPLGPTPHD</sequence>
<gene>
    <name evidence="2" type="ORF">ACIGXA_10995</name>
</gene>
<feature type="compositionally biased region" description="Basic and acidic residues" evidence="1">
    <location>
        <begin position="19"/>
        <end position="41"/>
    </location>
</feature>
<dbReference type="EMBL" id="JBITYG010000003">
    <property type="protein sequence ID" value="MFI9101040.1"/>
    <property type="molecule type" value="Genomic_DNA"/>
</dbReference>
<feature type="compositionally biased region" description="Basic residues" evidence="1">
    <location>
        <begin position="1"/>
        <end position="12"/>
    </location>
</feature>
<reference evidence="2 3" key="1">
    <citation type="submission" date="2024-10" db="EMBL/GenBank/DDBJ databases">
        <title>The Natural Products Discovery Center: Release of the First 8490 Sequenced Strains for Exploring Actinobacteria Biosynthetic Diversity.</title>
        <authorList>
            <person name="Kalkreuter E."/>
            <person name="Kautsar S.A."/>
            <person name="Yang D."/>
            <person name="Bader C.D."/>
            <person name="Teijaro C.N."/>
            <person name="Fluegel L."/>
            <person name="Davis C.M."/>
            <person name="Simpson J.R."/>
            <person name="Lauterbach L."/>
            <person name="Steele A.D."/>
            <person name="Gui C."/>
            <person name="Meng S."/>
            <person name="Li G."/>
            <person name="Viehrig K."/>
            <person name="Ye F."/>
            <person name="Su P."/>
            <person name="Kiefer A.F."/>
            <person name="Nichols A."/>
            <person name="Cepeda A.J."/>
            <person name="Yan W."/>
            <person name="Fan B."/>
            <person name="Jiang Y."/>
            <person name="Adhikari A."/>
            <person name="Zheng C.-J."/>
            <person name="Schuster L."/>
            <person name="Cowan T.M."/>
            <person name="Smanski M.J."/>
            <person name="Chevrette M.G."/>
            <person name="De Carvalho L.P.S."/>
            <person name="Shen B."/>
        </authorList>
    </citation>
    <scope>NUCLEOTIDE SEQUENCE [LARGE SCALE GENOMIC DNA]</scope>
    <source>
        <strain evidence="2 3">NPDC053399</strain>
    </source>
</reference>
<evidence type="ECO:0000313" key="2">
    <source>
        <dbReference type="EMBL" id="MFI9101040.1"/>
    </source>
</evidence>
<feature type="region of interest" description="Disordered" evidence="1">
    <location>
        <begin position="1"/>
        <end position="50"/>
    </location>
</feature>
<feature type="region of interest" description="Disordered" evidence="1">
    <location>
        <begin position="307"/>
        <end position="333"/>
    </location>
</feature>
<dbReference type="RefSeq" id="WP_399647065.1">
    <property type="nucleotide sequence ID" value="NZ_JBITYG010000003.1"/>
</dbReference>
<proteinExistence type="predicted"/>
<evidence type="ECO:0000313" key="3">
    <source>
        <dbReference type="Proteomes" id="UP001614394"/>
    </source>
</evidence>
<dbReference type="Proteomes" id="UP001614394">
    <property type="component" value="Unassembled WGS sequence"/>
</dbReference>